<gene>
    <name evidence="1" type="ORF">PODLI_1B028803</name>
</gene>
<dbReference type="Proteomes" id="UP001178461">
    <property type="component" value="Chromosome 4"/>
</dbReference>
<accession>A0AA35P2P1</accession>
<reference evidence="1" key="1">
    <citation type="submission" date="2022-12" db="EMBL/GenBank/DDBJ databases">
        <authorList>
            <person name="Alioto T."/>
            <person name="Alioto T."/>
            <person name="Gomez Garrido J."/>
        </authorList>
    </citation>
    <scope>NUCLEOTIDE SEQUENCE</scope>
</reference>
<dbReference type="EMBL" id="OX395129">
    <property type="protein sequence ID" value="CAI5773351.1"/>
    <property type="molecule type" value="Genomic_DNA"/>
</dbReference>
<organism evidence="1 2">
    <name type="scientific">Podarcis lilfordi</name>
    <name type="common">Lilford's wall lizard</name>
    <dbReference type="NCBI Taxonomy" id="74358"/>
    <lineage>
        <taxon>Eukaryota</taxon>
        <taxon>Metazoa</taxon>
        <taxon>Chordata</taxon>
        <taxon>Craniata</taxon>
        <taxon>Vertebrata</taxon>
        <taxon>Euteleostomi</taxon>
        <taxon>Lepidosauria</taxon>
        <taxon>Squamata</taxon>
        <taxon>Bifurcata</taxon>
        <taxon>Unidentata</taxon>
        <taxon>Episquamata</taxon>
        <taxon>Laterata</taxon>
        <taxon>Lacertibaenia</taxon>
        <taxon>Lacertidae</taxon>
        <taxon>Podarcis</taxon>
    </lineage>
</organism>
<protein>
    <submittedName>
        <fullName evidence="1">Uncharacterized protein</fullName>
    </submittedName>
</protein>
<evidence type="ECO:0000313" key="1">
    <source>
        <dbReference type="EMBL" id="CAI5773351.1"/>
    </source>
</evidence>
<keyword evidence="2" id="KW-1185">Reference proteome</keyword>
<sequence length="147" mass="16128">MATTKNYIPEKGRIRKSWSARKSSCAHLVSGHCRQRSLSHYLGGNPNLIVFLRQSFASFAAFFVPPVIPQAKVTAIHLTHGVPSLYRYEAEHSFCASFCMAGSAPARPPYLLRDFVATKKPLQAAAVHGWTMNNSLLAPASRGNINS</sequence>
<dbReference type="AlphaFoldDB" id="A0AA35P2P1"/>
<name>A0AA35P2P1_9SAUR</name>
<proteinExistence type="predicted"/>
<evidence type="ECO:0000313" key="2">
    <source>
        <dbReference type="Proteomes" id="UP001178461"/>
    </source>
</evidence>